<evidence type="ECO:0000256" key="1">
    <source>
        <dbReference type="SAM" id="MobiDB-lite"/>
    </source>
</evidence>
<evidence type="ECO:0000256" key="2">
    <source>
        <dbReference type="SAM" id="Phobius"/>
    </source>
</evidence>
<dbReference type="EMBL" id="JAXCGZ010007591">
    <property type="protein sequence ID" value="KAK7079075.1"/>
    <property type="molecule type" value="Genomic_DNA"/>
</dbReference>
<reference evidence="4 5" key="1">
    <citation type="submission" date="2023-11" db="EMBL/GenBank/DDBJ databases">
        <title>Halocaridina rubra genome assembly.</title>
        <authorList>
            <person name="Smith C."/>
        </authorList>
    </citation>
    <scope>NUCLEOTIDE SEQUENCE [LARGE SCALE GENOMIC DNA]</scope>
    <source>
        <strain evidence="4">EP-1</strain>
        <tissue evidence="4">Whole</tissue>
    </source>
</reference>
<sequence>GLTEGFMTPPSVLGPGEKTAADQPPARPPLDDEDHLEEGSGAQPWHEDYDKIIQEALENDLDLLSSRRKNKGEDKNPRDNETHDHLSPRDHCGRPCKKACPQGYKVDPVTGCRKCKCLNCQSLKHCLLKCPEGFALDKHGCKRCQCREKNARMAVITSLDGDDFIVEEGYAISGEALGEGEEQVTYTEIGHGGVYVTANDDMITTLEDNIDPACNTTQPSKNQLFIDRGHESRSTSRVPLDRMPPTRPHDLDHDHMQLPAEEDSPHRIDTLAEDDGTTKSAVQAVGADWTQAVMIVVPIAVVFALVASLAYHFWRRYHRDKYDINVYRPEETEKLRPVKTADDNHQVRHV</sequence>
<dbReference type="PROSITE" id="PS51252">
    <property type="entry name" value="ANTISTASIN"/>
    <property type="match status" value="1"/>
</dbReference>
<protein>
    <recommendedName>
        <fullName evidence="3">Antistasin-like domain-containing protein</fullName>
    </recommendedName>
</protein>
<feature type="non-terminal residue" evidence="4">
    <location>
        <position position="1"/>
    </location>
</feature>
<dbReference type="InterPro" id="IPR004094">
    <property type="entry name" value="Antistasin-like"/>
</dbReference>
<feature type="transmembrane region" description="Helical" evidence="2">
    <location>
        <begin position="292"/>
        <end position="314"/>
    </location>
</feature>
<keyword evidence="2" id="KW-1133">Transmembrane helix</keyword>
<dbReference type="Gene3D" id="2.10.22.10">
    <property type="entry name" value="Antistasin, domain 1"/>
    <property type="match status" value="1"/>
</dbReference>
<dbReference type="AlphaFoldDB" id="A0AAN9ABD0"/>
<comment type="caution">
    <text evidence="4">The sequence shown here is derived from an EMBL/GenBank/DDBJ whole genome shotgun (WGS) entry which is preliminary data.</text>
</comment>
<keyword evidence="2" id="KW-0472">Membrane</keyword>
<evidence type="ECO:0000313" key="5">
    <source>
        <dbReference type="Proteomes" id="UP001381693"/>
    </source>
</evidence>
<feature type="compositionally biased region" description="Basic and acidic residues" evidence="1">
    <location>
        <begin position="71"/>
        <end position="92"/>
    </location>
</feature>
<evidence type="ECO:0000313" key="4">
    <source>
        <dbReference type="EMBL" id="KAK7079075.1"/>
    </source>
</evidence>
<feature type="region of interest" description="Disordered" evidence="1">
    <location>
        <begin position="225"/>
        <end position="264"/>
    </location>
</feature>
<organism evidence="4 5">
    <name type="scientific">Halocaridina rubra</name>
    <name type="common">Hawaiian red shrimp</name>
    <dbReference type="NCBI Taxonomy" id="373956"/>
    <lineage>
        <taxon>Eukaryota</taxon>
        <taxon>Metazoa</taxon>
        <taxon>Ecdysozoa</taxon>
        <taxon>Arthropoda</taxon>
        <taxon>Crustacea</taxon>
        <taxon>Multicrustacea</taxon>
        <taxon>Malacostraca</taxon>
        <taxon>Eumalacostraca</taxon>
        <taxon>Eucarida</taxon>
        <taxon>Decapoda</taxon>
        <taxon>Pleocyemata</taxon>
        <taxon>Caridea</taxon>
        <taxon>Atyoidea</taxon>
        <taxon>Atyidae</taxon>
        <taxon>Halocaridina</taxon>
    </lineage>
</organism>
<proteinExistence type="predicted"/>
<name>A0AAN9ABD0_HALRR</name>
<dbReference type="GO" id="GO:0004867">
    <property type="term" value="F:serine-type endopeptidase inhibitor activity"/>
    <property type="evidence" value="ECO:0007669"/>
    <property type="project" value="InterPro"/>
</dbReference>
<feature type="region of interest" description="Disordered" evidence="1">
    <location>
        <begin position="68"/>
        <end position="92"/>
    </location>
</feature>
<feature type="compositionally biased region" description="Basic and acidic residues" evidence="1">
    <location>
        <begin position="247"/>
        <end position="256"/>
    </location>
</feature>
<feature type="domain" description="Antistasin-like" evidence="3">
    <location>
        <begin position="120"/>
        <end position="146"/>
    </location>
</feature>
<dbReference type="SUPFAM" id="SSF57262">
    <property type="entry name" value="Leech antihemostatic proteins"/>
    <property type="match status" value="1"/>
</dbReference>
<gene>
    <name evidence="4" type="ORF">SK128_009644</name>
</gene>
<evidence type="ECO:0000259" key="3">
    <source>
        <dbReference type="PROSITE" id="PS51252"/>
    </source>
</evidence>
<keyword evidence="5" id="KW-1185">Reference proteome</keyword>
<dbReference type="Proteomes" id="UP001381693">
    <property type="component" value="Unassembled WGS sequence"/>
</dbReference>
<keyword evidence="2" id="KW-0812">Transmembrane</keyword>
<dbReference type="InterPro" id="IPR011061">
    <property type="entry name" value="Hirudin/antistatin"/>
</dbReference>
<accession>A0AAN9ABD0</accession>
<dbReference type="Pfam" id="PF02822">
    <property type="entry name" value="Antistasin"/>
    <property type="match status" value="1"/>
</dbReference>
<feature type="region of interest" description="Disordered" evidence="1">
    <location>
        <begin position="1"/>
        <end position="50"/>
    </location>
</feature>